<dbReference type="RefSeq" id="WP_168835830.1">
    <property type="nucleotide sequence ID" value="NZ_JABAIK010000006.1"/>
</dbReference>
<evidence type="ECO:0000256" key="2">
    <source>
        <dbReference type="ARBA" id="ARBA00022553"/>
    </source>
</evidence>
<evidence type="ECO:0000259" key="12">
    <source>
        <dbReference type="Pfam" id="PF02880"/>
    </source>
</evidence>
<keyword evidence="4 6" id="KW-0460">Magnesium</keyword>
<evidence type="ECO:0000259" key="10">
    <source>
        <dbReference type="Pfam" id="PF02878"/>
    </source>
</evidence>
<feature type="active site" description="Phosphoserine intermediate" evidence="6">
    <location>
        <position position="103"/>
    </location>
</feature>
<feature type="domain" description="Alpha-D-phosphohexomutase alpha/beta/alpha" evidence="11">
    <location>
        <begin position="158"/>
        <end position="255"/>
    </location>
</feature>
<dbReference type="PANTHER" id="PTHR42946:SF1">
    <property type="entry name" value="PHOSPHOGLUCOMUTASE (ALPHA-D-GLUCOSE-1,6-BISPHOSPHATE-DEPENDENT)"/>
    <property type="match status" value="1"/>
</dbReference>
<evidence type="ECO:0000256" key="1">
    <source>
        <dbReference type="ARBA" id="ARBA00010231"/>
    </source>
</evidence>
<keyword evidence="14" id="KW-1185">Reference proteome</keyword>
<dbReference type="SUPFAM" id="SSF55957">
    <property type="entry name" value="Phosphoglucomutase, C-terminal domain"/>
    <property type="match status" value="1"/>
</dbReference>
<dbReference type="GO" id="GO:0006048">
    <property type="term" value="P:UDP-N-acetylglucosamine biosynthetic process"/>
    <property type="evidence" value="ECO:0007669"/>
    <property type="project" value="TreeGrafter"/>
</dbReference>
<feature type="binding site" evidence="6">
    <location>
        <position position="242"/>
    </location>
    <ligand>
        <name>Mg(2+)</name>
        <dbReference type="ChEBI" id="CHEBI:18420"/>
    </ligand>
</feature>
<gene>
    <name evidence="6 13" type="primary">glmM</name>
    <name evidence="13" type="ORF">HGP28_07400</name>
</gene>
<evidence type="ECO:0000256" key="7">
    <source>
        <dbReference type="RuleBase" id="RU004326"/>
    </source>
</evidence>
<dbReference type="InterPro" id="IPR050060">
    <property type="entry name" value="Phosphoglucosamine_mutase"/>
</dbReference>
<comment type="caution">
    <text evidence="13">The sequence shown here is derived from an EMBL/GenBank/DDBJ whole genome shotgun (WGS) entry which is preliminary data.</text>
</comment>
<accession>A0A7X8YGI6</accession>
<evidence type="ECO:0000256" key="4">
    <source>
        <dbReference type="ARBA" id="ARBA00022842"/>
    </source>
</evidence>
<evidence type="ECO:0000259" key="11">
    <source>
        <dbReference type="Pfam" id="PF02879"/>
    </source>
</evidence>
<dbReference type="EC" id="5.4.2.10" evidence="6 8"/>
<dbReference type="GO" id="GO:0000287">
    <property type="term" value="F:magnesium ion binding"/>
    <property type="evidence" value="ECO:0007669"/>
    <property type="project" value="UniProtKB-UniRule"/>
</dbReference>
<dbReference type="EMBL" id="JABAIK010000006">
    <property type="protein sequence ID" value="NLS12729.1"/>
    <property type="molecule type" value="Genomic_DNA"/>
</dbReference>
<dbReference type="PRINTS" id="PR00509">
    <property type="entry name" value="PGMPMM"/>
</dbReference>
<evidence type="ECO:0000256" key="5">
    <source>
        <dbReference type="ARBA" id="ARBA00023235"/>
    </source>
</evidence>
<proteinExistence type="inferred from homology"/>
<dbReference type="InterPro" id="IPR005843">
    <property type="entry name" value="A-D-PHexomutase_C"/>
</dbReference>
<name>A0A7X8YGI6_9VIBR</name>
<dbReference type="Pfam" id="PF02880">
    <property type="entry name" value="PGM_PMM_III"/>
    <property type="match status" value="1"/>
</dbReference>
<dbReference type="InterPro" id="IPR005841">
    <property type="entry name" value="Alpha-D-phosphohexomutase_SF"/>
</dbReference>
<dbReference type="Gene3D" id="3.40.120.10">
    <property type="entry name" value="Alpha-D-Glucose-1,6-Bisphosphate, subunit A, domain 3"/>
    <property type="match status" value="3"/>
</dbReference>
<dbReference type="Gene3D" id="3.30.310.50">
    <property type="entry name" value="Alpha-D-phosphohexomutase, C-terminal domain"/>
    <property type="match status" value="1"/>
</dbReference>
<comment type="PTM">
    <text evidence="6">Activated by phosphorylation.</text>
</comment>
<dbReference type="HAMAP" id="MF_01554_B">
    <property type="entry name" value="GlmM_B"/>
    <property type="match status" value="1"/>
</dbReference>
<feature type="binding site" description="via phosphate group" evidence="6">
    <location>
        <position position="103"/>
    </location>
    <ligand>
        <name>Mg(2+)</name>
        <dbReference type="ChEBI" id="CHEBI:18420"/>
    </ligand>
</feature>
<evidence type="ECO:0000256" key="8">
    <source>
        <dbReference type="RuleBase" id="RU004327"/>
    </source>
</evidence>
<organism evidence="13 14">
    <name type="scientific">Vibrio agarilyticus</name>
    <dbReference type="NCBI Taxonomy" id="2726741"/>
    <lineage>
        <taxon>Bacteria</taxon>
        <taxon>Pseudomonadati</taxon>
        <taxon>Pseudomonadota</taxon>
        <taxon>Gammaproteobacteria</taxon>
        <taxon>Vibrionales</taxon>
        <taxon>Vibrionaceae</taxon>
        <taxon>Vibrio</taxon>
    </lineage>
</organism>
<reference evidence="13 14" key="1">
    <citation type="submission" date="2020-04" db="EMBL/GenBank/DDBJ databases">
        <title>Vibrio sp. SM6, a novel species isolated from seawater.</title>
        <authorList>
            <person name="Wang X."/>
        </authorList>
    </citation>
    <scope>NUCLEOTIDE SEQUENCE [LARGE SCALE GENOMIC DNA]</scope>
    <source>
        <strain evidence="13 14">SM6</strain>
    </source>
</reference>
<dbReference type="GO" id="GO:0005829">
    <property type="term" value="C:cytosol"/>
    <property type="evidence" value="ECO:0007669"/>
    <property type="project" value="TreeGrafter"/>
</dbReference>
<evidence type="ECO:0000259" key="9">
    <source>
        <dbReference type="Pfam" id="PF00408"/>
    </source>
</evidence>
<evidence type="ECO:0000256" key="6">
    <source>
        <dbReference type="HAMAP-Rule" id="MF_01554"/>
    </source>
</evidence>
<dbReference type="InterPro" id="IPR006352">
    <property type="entry name" value="GlmM_bact"/>
</dbReference>
<dbReference type="Proteomes" id="UP000535589">
    <property type="component" value="Unassembled WGS sequence"/>
</dbReference>
<dbReference type="GO" id="GO:0009252">
    <property type="term" value="P:peptidoglycan biosynthetic process"/>
    <property type="evidence" value="ECO:0007669"/>
    <property type="project" value="UniProtKB-ARBA"/>
</dbReference>
<dbReference type="NCBIfam" id="TIGR01455">
    <property type="entry name" value="glmM"/>
    <property type="match status" value="1"/>
</dbReference>
<dbReference type="FunFam" id="3.30.310.50:FF:000001">
    <property type="entry name" value="Phosphoglucosamine mutase"/>
    <property type="match status" value="1"/>
</dbReference>
<evidence type="ECO:0000256" key="3">
    <source>
        <dbReference type="ARBA" id="ARBA00022723"/>
    </source>
</evidence>
<comment type="function">
    <text evidence="6 8">Catalyzes the conversion of glucosamine-6-phosphate to glucosamine-1-phosphate.</text>
</comment>
<feature type="modified residue" description="Phosphoserine" evidence="6">
    <location>
        <position position="103"/>
    </location>
</feature>
<feature type="binding site" evidence="6">
    <location>
        <position position="244"/>
    </location>
    <ligand>
        <name>Mg(2+)</name>
        <dbReference type="ChEBI" id="CHEBI:18420"/>
    </ligand>
</feature>
<dbReference type="Pfam" id="PF02879">
    <property type="entry name" value="PGM_PMM_II"/>
    <property type="match status" value="1"/>
</dbReference>
<comment type="catalytic activity">
    <reaction evidence="6 8">
        <text>alpha-D-glucosamine 1-phosphate = D-glucosamine 6-phosphate</text>
        <dbReference type="Rhea" id="RHEA:23424"/>
        <dbReference type="ChEBI" id="CHEBI:58516"/>
        <dbReference type="ChEBI" id="CHEBI:58725"/>
        <dbReference type="EC" id="5.4.2.10"/>
    </reaction>
</comment>
<dbReference type="CDD" id="cd05802">
    <property type="entry name" value="GlmM"/>
    <property type="match status" value="1"/>
</dbReference>
<evidence type="ECO:0000313" key="13">
    <source>
        <dbReference type="EMBL" id="NLS12729.1"/>
    </source>
</evidence>
<evidence type="ECO:0000313" key="14">
    <source>
        <dbReference type="Proteomes" id="UP000535589"/>
    </source>
</evidence>
<dbReference type="FunFam" id="3.40.120.10:FF:000003">
    <property type="entry name" value="Phosphoglucosamine mutase"/>
    <property type="match status" value="1"/>
</dbReference>
<keyword evidence="5 6" id="KW-0413">Isomerase</keyword>
<sequence length="446" mass="47632">MSEKRRYFGTDGVRGKVGQYPITPDFVLKLGWAAGRVLAKQGTKKVIIGKDTRISGYMLESALEAGLAAAGLKATFTGPMPTPAVAYLTQTFRAEAGIVISASHNPYYDNGIKFFSSEGTKLPDDIELAIEAELDKPIECVESALLGKATRLNDAAGRYIEFCKSTFPSSLSLAGLKIVVDCAHGATYHIAPSVFAELGADVIAMGVEPNGTNINDEVGATDVRALQQRVVAENADVGLAFDGDGDRIIMVDHMGNKIDGDQIAYIIARDALRRGELKGGVVGTLMTNLGMENGLKQLGIPFIRAAVGDRYVMEKLLEKGWKIGAENSGHVILLDKVTTGDAIVAALQVLASVVGSAMTLHDLSQGMTLYPQVLINLRFSGEGNPLQSEAVLMATEMAENELGEKGRVLLRKSGTEPLIRVMVEGEDEAQVQRCAEQIADAVRMSS</sequence>
<dbReference type="InterPro" id="IPR005846">
    <property type="entry name" value="A-D-PHexomutase_a/b/a-III"/>
</dbReference>
<dbReference type="InterPro" id="IPR016055">
    <property type="entry name" value="A-D-PHexomutase_a/b/a-I/II/III"/>
</dbReference>
<feature type="domain" description="Alpha-D-phosphohexomutase alpha/beta/alpha" evidence="12">
    <location>
        <begin position="259"/>
        <end position="367"/>
    </location>
</feature>
<dbReference type="GO" id="GO:0008966">
    <property type="term" value="F:phosphoglucosamine mutase activity"/>
    <property type="evidence" value="ECO:0007669"/>
    <property type="project" value="UniProtKB-UniRule"/>
</dbReference>
<dbReference type="InterPro" id="IPR036900">
    <property type="entry name" value="A-D-PHexomutase_C_sf"/>
</dbReference>
<dbReference type="GO" id="GO:0005975">
    <property type="term" value="P:carbohydrate metabolic process"/>
    <property type="evidence" value="ECO:0007669"/>
    <property type="project" value="InterPro"/>
</dbReference>
<dbReference type="NCBIfam" id="NF008139">
    <property type="entry name" value="PRK10887.1"/>
    <property type="match status" value="1"/>
</dbReference>
<dbReference type="InterPro" id="IPR005844">
    <property type="entry name" value="A-D-PHexomutase_a/b/a-I"/>
</dbReference>
<dbReference type="PANTHER" id="PTHR42946">
    <property type="entry name" value="PHOSPHOHEXOSE MUTASE"/>
    <property type="match status" value="1"/>
</dbReference>
<dbReference type="AlphaFoldDB" id="A0A7X8YGI6"/>
<dbReference type="PROSITE" id="PS00710">
    <property type="entry name" value="PGM_PMM"/>
    <property type="match status" value="1"/>
</dbReference>
<dbReference type="GO" id="GO:0004615">
    <property type="term" value="F:phosphomannomutase activity"/>
    <property type="evidence" value="ECO:0007669"/>
    <property type="project" value="TreeGrafter"/>
</dbReference>
<dbReference type="SUPFAM" id="SSF53738">
    <property type="entry name" value="Phosphoglucomutase, first 3 domains"/>
    <property type="match status" value="3"/>
</dbReference>
<dbReference type="InterPro" id="IPR016066">
    <property type="entry name" value="A-D-PHexomutase_CS"/>
</dbReference>
<feature type="binding site" evidence="6">
    <location>
        <position position="246"/>
    </location>
    <ligand>
        <name>Mg(2+)</name>
        <dbReference type="ChEBI" id="CHEBI:18420"/>
    </ligand>
</feature>
<feature type="domain" description="Alpha-D-phosphohexomutase alpha/beta/alpha" evidence="10">
    <location>
        <begin position="5"/>
        <end position="136"/>
    </location>
</feature>
<dbReference type="Pfam" id="PF02878">
    <property type="entry name" value="PGM_PMM_I"/>
    <property type="match status" value="1"/>
</dbReference>
<keyword evidence="3 6" id="KW-0479">Metal-binding</keyword>
<dbReference type="FunFam" id="3.40.120.10:FF:000001">
    <property type="entry name" value="Phosphoglucosamine mutase"/>
    <property type="match status" value="1"/>
</dbReference>
<protein>
    <recommendedName>
        <fullName evidence="6 8">Phosphoglucosamine mutase</fullName>
        <ecNumber evidence="6 8">5.4.2.10</ecNumber>
    </recommendedName>
</protein>
<comment type="cofactor">
    <cofactor evidence="6">
        <name>Mg(2+)</name>
        <dbReference type="ChEBI" id="CHEBI:18420"/>
    </cofactor>
    <text evidence="6">Binds 1 Mg(2+) ion per subunit.</text>
</comment>
<comment type="similarity">
    <text evidence="1 6 7">Belongs to the phosphohexose mutase family.</text>
</comment>
<keyword evidence="2 6" id="KW-0597">Phosphoprotein</keyword>
<dbReference type="Pfam" id="PF00408">
    <property type="entry name" value="PGM_PMM_IV"/>
    <property type="match status" value="1"/>
</dbReference>
<dbReference type="InterPro" id="IPR005845">
    <property type="entry name" value="A-D-PHexomutase_a/b/a-II"/>
</dbReference>
<feature type="domain" description="Alpha-D-phosphohexomutase C-terminal" evidence="9">
    <location>
        <begin position="374"/>
        <end position="441"/>
    </location>
</feature>